<gene>
    <name evidence="2" type="ORF">PCOR1329_LOCUS2698</name>
</gene>
<sequence>MGGPGVQPGQVENLIASGGLTDRAISDAETALGRYKDPFWNADQADQVTKVYAALKQLSGNKTKIGKEQLKSFVKKVKIEAVATVRQVYWVCPTASVPPGLPEQAIKDPNKFSLPPGFDPAGMTILDKKVSLDLLPWDTGEIELAMRQTWGTSALASSGLPALGVAAVPKALPPPPPVEQAPSQQAPSSASGTTKKKTVLTKKDSEEPDLETTLEDMLGRLTAAAERKVWHSTNKNIKSTVEHWLGRFADHAVAANWEKETHSRELDIAAGFMKFTVKALVKHESLEFVPFMAVHLKKVEEKYSGIMPKTGHCLIALAGIDVLSDAKVDLSTLSLGGQLDFEDSVVFQQFEFKRFRAQLKKVKCDASEKDQTRHGKLVHMSAGNQKVLDGLSAEDNEDLEFGMAILSDVLSQKAKVQHICGLKDGRGWSLLSEWVPESRLLKLRPLYESGDMSLDTFKTIVSEFNDGERAEIAEVAPWNPVYDKLCDVMAKLREAVSAQKLRDTIFAQTYTRPS</sequence>
<evidence type="ECO:0000313" key="2">
    <source>
        <dbReference type="EMBL" id="CAK0791932.1"/>
    </source>
</evidence>
<comment type="caution">
    <text evidence="2">The sequence shown here is derived from an EMBL/GenBank/DDBJ whole genome shotgun (WGS) entry which is preliminary data.</text>
</comment>
<feature type="region of interest" description="Disordered" evidence="1">
    <location>
        <begin position="167"/>
        <end position="209"/>
    </location>
</feature>
<name>A0ABN9PG87_9DINO</name>
<dbReference type="EMBL" id="CAUYUJ010000681">
    <property type="protein sequence ID" value="CAK0791932.1"/>
    <property type="molecule type" value="Genomic_DNA"/>
</dbReference>
<evidence type="ECO:0000256" key="1">
    <source>
        <dbReference type="SAM" id="MobiDB-lite"/>
    </source>
</evidence>
<dbReference type="Proteomes" id="UP001189429">
    <property type="component" value="Unassembled WGS sequence"/>
</dbReference>
<reference evidence="2" key="1">
    <citation type="submission" date="2023-10" db="EMBL/GenBank/DDBJ databases">
        <authorList>
            <person name="Chen Y."/>
            <person name="Shah S."/>
            <person name="Dougan E. K."/>
            <person name="Thang M."/>
            <person name="Chan C."/>
        </authorList>
    </citation>
    <scope>NUCLEOTIDE SEQUENCE [LARGE SCALE GENOMIC DNA]</scope>
</reference>
<organism evidence="2 3">
    <name type="scientific">Prorocentrum cordatum</name>
    <dbReference type="NCBI Taxonomy" id="2364126"/>
    <lineage>
        <taxon>Eukaryota</taxon>
        <taxon>Sar</taxon>
        <taxon>Alveolata</taxon>
        <taxon>Dinophyceae</taxon>
        <taxon>Prorocentrales</taxon>
        <taxon>Prorocentraceae</taxon>
        <taxon>Prorocentrum</taxon>
    </lineage>
</organism>
<keyword evidence="3" id="KW-1185">Reference proteome</keyword>
<feature type="compositionally biased region" description="Low complexity" evidence="1">
    <location>
        <begin position="180"/>
        <end position="190"/>
    </location>
</feature>
<evidence type="ECO:0000313" key="3">
    <source>
        <dbReference type="Proteomes" id="UP001189429"/>
    </source>
</evidence>
<accession>A0ABN9PG87</accession>
<proteinExistence type="predicted"/>
<protein>
    <submittedName>
        <fullName evidence="2">Uncharacterized protein</fullName>
    </submittedName>
</protein>